<protein>
    <submittedName>
        <fullName evidence="1">Uncharacterized protein</fullName>
    </submittedName>
</protein>
<dbReference type="STRING" id="272123.Anacy_5013"/>
<dbReference type="HOGENOM" id="CLU_2912281_0_0_3"/>
<proteinExistence type="predicted"/>
<dbReference type="Proteomes" id="UP000010474">
    <property type="component" value="Chromosome"/>
</dbReference>
<dbReference type="EMBL" id="CP003659">
    <property type="protein sequence ID" value="AFZ60353.1"/>
    <property type="molecule type" value="Genomic_DNA"/>
</dbReference>
<evidence type="ECO:0000313" key="2">
    <source>
        <dbReference type="Proteomes" id="UP000010474"/>
    </source>
</evidence>
<dbReference type="AlphaFoldDB" id="K9ZM95"/>
<evidence type="ECO:0000313" key="1">
    <source>
        <dbReference type="EMBL" id="AFZ60353.1"/>
    </source>
</evidence>
<accession>K9ZM95</accession>
<organism evidence="1 2">
    <name type="scientific">Anabaena cylindrica (strain ATCC 27899 / PCC 7122)</name>
    <dbReference type="NCBI Taxonomy" id="272123"/>
    <lineage>
        <taxon>Bacteria</taxon>
        <taxon>Bacillati</taxon>
        <taxon>Cyanobacteriota</taxon>
        <taxon>Cyanophyceae</taxon>
        <taxon>Nostocales</taxon>
        <taxon>Nostocaceae</taxon>
        <taxon>Anabaena</taxon>
    </lineage>
</organism>
<sequence>MGNDLVSPVSSPSKFQHIENKVAKRPLFQVEPNPKAEKQESAKLASLSTLSINCQLLTLTI</sequence>
<keyword evidence="2" id="KW-1185">Reference proteome</keyword>
<dbReference type="PATRIC" id="fig|272123.3.peg.5437"/>
<dbReference type="KEGG" id="acy:Anacy_5013"/>
<name>K9ZM95_ANACC</name>
<gene>
    <name evidence="1" type="ordered locus">Anacy_5013</name>
</gene>
<reference evidence="2" key="1">
    <citation type="journal article" date="2013" name="Proc. Natl. Acad. Sci. U.S.A.">
        <title>Improving the coverage of the cyanobacterial phylum using diversity-driven genome sequencing.</title>
        <authorList>
            <person name="Shih P.M."/>
            <person name="Wu D."/>
            <person name="Latifi A."/>
            <person name="Axen S.D."/>
            <person name="Fewer D.P."/>
            <person name="Talla E."/>
            <person name="Calteau A."/>
            <person name="Cai F."/>
            <person name="Tandeau de Marsac N."/>
            <person name="Rippka R."/>
            <person name="Herdman M."/>
            <person name="Sivonen K."/>
            <person name="Coursin T."/>
            <person name="Laurent T."/>
            <person name="Goodwin L."/>
            <person name="Nolan M."/>
            <person name="Davenport K.W."/>
            <person name="Han C.S."/>
            <person name="Rubin E.M."/>
            <person name="Eisen J.A."/>
            <person name="Woyke T."/>
            <person name="Gugger M."/>
            <person name="Kerfeld C.A."/>
        </authorList>
    </citation>
    <scope>NUCLEOTIDE SEQUENCE [LARGE SCALE GENOMIC DNA]</scope>
    <source>
        <strain evidence="2">ATCC 27899 / PCC 7122</strain>
    </source>
</reference>